<name>A0A3A3Z2H0_9ACTN</name>
<evidence type="ECO:0000313" key="3">
    <source>
        <dbReference type="Proteomes" id="UP000265614"/>
    </source>
</evidence>
<evidence type="ECO:0000256" key="1">
    <source>
        <dbReference type="SAM" id="MobiDB-lite"/>
    </source>
</evidence>
<comment type="caution">
    <text evidence="2">The sequence shown here is derived from an EMBL/GenBank/DDBJ whole genome shotgun (WGS) entry which is preliminary data.</text>
</comment>
<dbReference type="AlphaFoldDB" id="A0A3A3Z2H0"/>
<dbReference type="EMBL" id="QZEZ01000002">
    <property type="protein sequence ID" value="RJK96879.1"/>
    <property type="molecule type" value="Genomic_DNA"/>
</dbReference>
<keyword evidence="3" id="KW-1185">Reference proteome</keyword>
<gene>
    <name evidence="2" type="ORF">D5H78_06395</name>
</gene>
<organism evidence="2 3">
    <name type="scientific">Vallicoccus soli</name>
    <dbReference type="NCBI Taxonomy" id="2339232"/>
    <lineage>
        <taxon>Bacteria</taxon>
        <taxon>Bacillati</taxon>
        <taxon>Actinomycetota</taxon>
        <taxon>Actinomycetes</taxon>
        <taxon>Motilibacterales</taxon>
        <taxon>Vallicoccaceae</taxon>
        <taxon>Vallicoccus</taxon>
    </lineage>
</organism>
<dbReference type="InterPro" id="IPR021425">
    <property type="entry name" value="DUF3072"/>
</dbReference>
<dbReference type="Pfam" id="PF11272">
    <property type="entry name" value="DUF3072"/>
    <property type="match status" value="1"/>
</dbReference>
<protein>
    <submittedName>
        <fullName evidence="2">DUF3072 domain-containing protein</fullName>
    </submittedName>
</protein>
<feature type="compositionally biased region" description="Basic and acidic residues" evidence="1">
    <location>
        <begin position="1"/>
        <end position="10"/>
    </location>
</feature>
<accession>A0A3A3Z2H0</accession>
<evidence type="ECO:0000313" key="2">
    <source>
        <dbReference type="EMBL" id="RJK96879.1"/>
    </source>
</evidence>
<dbReference type="Proteomes" id="UP000265614">
    <property type="component" value="Unassembled WGS sequence"/>
</dbReference>
<proteinExistence type="predicted"/>
<feature type="region of interest" description="Disordered" evidence="1">
    <location>
        <begin position="1"/>
        <end position="36"/>
    </location>
</feature>
<reference evidence="2 3" key="1">
    <citation type="submission" date="2018-09" db="EMBL/GenBank/DDBJ databases">
        <title>YIM 75000 draft genome.</title>
        <authorList>
            <person name="Tang S."/>
            <person name="Feng Y."/>
        </authorList>
    </citation>
    <scope>NUCLEOTIDE SEQUENCE [LARGE SCALE GENOMIC DNA]</scope>
    <source>
        <strain evidence="2 3">YIM 75000</strain>
    </source>
</reference>
<sequence length="75" mass="7812">MGRAPAEHAPGRRGRPHPGGPVSEPSTPADERPAGAEQLAELRELAAAAGEEVPEGVRAAEADQRITELRALLGR</sequence>